<evidence type="ECO:0000313" key="5">
    <source>
        <dbReference type="EMBL" id="MBB2184529.1"/>
    </source>
</evidence>
<evidence type="ECO:0000256" key="3">
    <source>
        <dbReference type="ARBA" id="ARBA00023125"/>
    </source>
</evidence>
<dbReference type="CDD" id="cd13831">
    <property type="entry name" value="HU"/>
    <property type="match status" value="1"/>
</dbReference>
<organism evidence="5 6">
    <name type="scientific">Variimorphobacter saccharofermentans</name>
    <dbReference type="NCBI Taxonomy" id="2755051"/>
    <lineage>
        <taxon>Bacteria</taxon>
        <taxon>Bacillati</taxon>
        <taxon>Bacillota</taxon>
        <taxon>Clostridia</taxon>
        <taxon>Lachnospirales</taxon>
        <taxon>Lachnospiraceae</taxon>
        <taxon>Variimorphobacter</taxon>
    </lineage>
</organism>
<dbReference type="PRINTS" id="PR01727">
    <property type="entry name" value="DNABINDINGHU"/>
</dbReference>
<dbReference type="Pfam" id="PF00216">
    <property type="entry name" value="Bac_DNA_binding"/>
    <property type="match status" value="1"/>
</dbReference>
<dbReference type="AlphaFoldDB" id="A0A839K637"/>
<dbReference type="Proteomes" id="UP000574276">
    <property type="component" value="Unassembled WGS sequence"/>
</dbReference>
<dbReference type="GO" id="GO:0005829">
    <property type="term" value="C:cytosol"/>
    <property type="evidence" value="ECO:0007669"/>
    <property type="project" value="UniProtKB-ARBA"/>
</dbReference>
<dbReference type="EMBL" id="JACEGA010000001">
    <property type="protein sequence ID" value="MBB2184529.1"/>
    <property type="molecule type" value="Genomic_DNA"/>
</dbReference>
<comment type="caution">
    <text evidence="5">The sequence shown here is derived from an EMBL/GenBank/DDBJ whole genome shotgun (WGS) entry which is preliminary data.</text>
</comment>
<evidence type="ECO:0000313" key="6">
    <source>
        <dbReference type="Proteomes" id="UP000574276"/>
    </source>
</evidence>
<accession>A0A839K637</accession>
<dbReference type="PANTHER" id="PTHR33175">
    <property type="entry name" value="DNA-BINDING PROTEIN HU"/>
    <property type="match status" value="1"/>
</dbReference>
<sequence length="91" mass="9878">MNKAELVAAIAEKTEFSKKDSEKALKAFIDVVTEELTKGEKVQLVGFGTFEVSERPARTGRNPLTKETIKIAASKAPKFKAGKALKDVINA</sequence>
<dbReference type="GO" id="GO:0030261">
    <property type="term" value="P:chromosome condensation"/>
    <property type="evidence" value="ECO:0007669"/>
    <property type="project" value="UniProtKB-KW"/>
</dbReference>
<dbReference type="PANTHER" id="PTHR33175:SF3">
    <property type="entry name" value="DNA-BINDING PROTEIN HU-BETA"/>
    <property type="match status" value="1"/>
</dbReference>
<dbReference type="GO" id="GO:1990178">
    <property type="term" value="C:HU-DNA complex"/>
    <property type="evidence" value="ECO:0007669"/>
    <property type="project" value="UniProtKB-ARBA"/>
</dbReference>
<evidence type="ECO:0000256" key="2">
    <source>
        <dbReference type="ARBA" id="ARBA00023067"/>
    </source>
</evidence>
<dbReference type="SMART" id="SM00411">
    <property type="entry name" value="BHL"/>
    <property type="match status" value="1"/>
</dbReference>
<dbReference type="RefSeq" id="WP_228354093.1">
    <property type="nucleotide sequence ID" value="NZ_JACEGA010000001.1"/>
</dbReference>
<keyword evidence="3 5" id="KW-0238">DNA-binding</keyword>
<dbReference type="SUPFAM" id="SSF47729">
    <property type="entry name" value="IHF-like DNA-binding proteins"/>
    <property type="match status" value="1"/>
</dbReference>
<dbReference type="GO" id="GO:0003677">
    <property type="term" value="F:DNA binding"/>
    <property type="evidence" value="ECO:0007669"/>
    <property type="project" value="UniProtKB-KW"/>
</dbReference>
<comment type="similarity">
    <text evidence="1 4">Belongs to the bacterial histone-like protein family.</text>
</comment>
<dbReference type="InterPro" id="IPR020816">
    <property type="entry name" value="Histone-like_DNA-bd_CS"/>
</dbReference>
<dbReference type="Gene3D" id="4.10.520.10">
    <property type="entry name" value="IHF-like DNA-binding proteins"/>
    <property type="match status" value="1"/>
</dbReference>
<evidence type="ECO:0000256" key="1">
    <source>
        <dbReference type="ARBA" id="ARBA00010529"/>
    </source>
</evidence>
<dbReference type="GO" id="GO:0010467">
    <property type="term" value="P:gene expression"/>
    <property type="evidence" value="ECO:0007669"/>
    <property type="project" value="UniProtKB-ARBA"/>
</dbReference>
<dbReference type="InterPro" id="IPR000119">
    <property type="entry name" value="Hist_DNA-bd"/>
</dbReference>
<dbReference type="FunFam" id="4.10.520.10:FF:000001">
    <property type="entry name" value="DNA-binding protein HU"/>
    <property type="match status" value="1"/>
</dbReference>
<name>A0A839K637_9FIRM</name>
<proteinExistence type="inferred from homology"/>
<dbReference type="PROSITE" id="PS00045">
    <property type="entry name" value="HISTONE_LIKE"/>
    <property type="match status" value="1"/>
</dbReference>
<dbReference type="GO" id="GO:0006270">
    <property type="term" value="P:DNA replication initiation"/>
    <property type="evidence" value="ECO:0007669"/>
    <property type="project" value="UniProtKB-ARBA"/>
</dbReference>
<dbReference type="GO" id="GO:0030527">
    <property type="term" value="F:structural constituent of chromatin"/>
    <property type="evidence" value="ECO:0007669"/>
    <property type="project" value="InterPro"/>
</dbReference>
<evidence type="ECO:0000256" key="4">
    <source>
        <dbReference type="RuleBase" id="RU003939"/>
    </source>
</evidence>
<keyword evidence="6" id="KW-1185">Reference proteome</keyword>
<keyword evidence="2" id="KW-0226">DNA condensation</keyword>
<gene>
    <name evidence="5" type="ORF">H0486_16750</name>
</gene>
<dbReference type="InterPro" id="IPR010992">
    <property type="entry name" value="IHF-like_DNA-bd_dom_sf"/>
</dbReference>
<protein>
    <submittedName>
        <fullName evidence="5">HU family DNA-binding protein</fullName>
    </submittedName>
</protein>
<reference evidence="5 6" key="1">
    <citation type="submission" date="2020-07" db="EMBL/GenBank/DDBJ databases">
        <title>Characterization and genome sequencing of isolate MD1, a novel member within the family Lachnospiraceae.</title>
        <authorList>
            <person name="Rettenmaier R."/>
            <person name="Di Bello L."/>
            <person name="Zinser C."/>
            <person name="Scheitz K."/>
            <person name="Liebl W."/>
            <person name="Zverlov V."/>
        </authorList>
    </citation>
    <scope>NUCLEOTIDE SEQUENCE [LARGE SCALE GENOMIC DNA]</scope>
    <source>
        <strain evidence="5 6">MD1</strain>
    </source>
</reference>
<dbReference type="GO" id="GO:1990103">
    <property type="term" value="C:DnaA-HU complex"/>
    <property type="evidence" value="ECO:0007669"/>
    <property type="project" value="UniProtKB-ARBA"/>
</dbReference>
<dbReference type="GO" id="GO:0042802">
    <property type="term" value="F:identical protein binding"/>
    <property type="evidence" value="ECO:0007669"/>
    <property type="project" value="UniProtKB-ARBA"/>
</dbReference>